<dbReference type="Gene3D" id="3.80.10.10">
    <property type="entry name" value="Ribonuclease Inhibitor"/>
    <property type="match status" value="1"/>
</dbReference>
<protein>
    <submittedName>
        <fullName evidence="1">Uncharacterized protein</fullName>
    </submittedName>
</protein>
<name>A0ABD3CJB5_9LAMI</name>
<sequence>MSGPVSLSFTKQPFQEKHETINDSEGAKRVIKIFATPIPILFLAFPMEKCKKIDSGEILLPEAIIQHIQSFMSGKEAAQTSVLSKYWYSAWSTRPNLDFDHRDFPSRGGRICDDRFSDFAKKTIQRYEELNLTIESVDLRVKWWERECLSLSNELIVKAIQMGAIDLKIQLMGPTPIFSLPKELLGSETLIMLSVIGCKIDLGVNGKVSWSKLKSLILRRVYVEGDVIWDIILACPLIEELILSECTCYVKVQTSNYVSRRSRMLALSPNLIVLSKLRCLSLEKVKIDTSFFCDLSFKFPCLKDLIVHDCFGYKAIEITSPSLERISFVVQKRMLRAKFEVPSIRKFTFSGSSLPSLSFGTSSSSWGKWESDISITCSGNRTGHLTPSWFLKLKKFLVDLSPSRISLTLSISTICEDSCGDIHGLAKPPVVDNLSILMDAPSSVCSALFDGLFWSCRPKLISCTGGKVDNDFLELLRERLHITENCGIVKQHSMFGRLCDLKEVNVELYDENLSEWCPALSLKALLDAYPENEQKIRFKLRWG</sequence>
<organism evidence="1 2">
    <name type="scientific">Castilleja foliolosa</name>
    <dbReference type="NCBI Taxonomy" id="1961234"/>
    <lineage>
        <taxon>Eukaryota</taxon>
        <taxon>Viridiplantae</taxon>
        <taxon>Streptophyta</taxon>
        <taxon>Embryophyta</taxon>
        <taxon>Tracheophyta</taxon>
        <taxon>Spermatophyta</taxon>
        <taxon>Magnoliopsida</taxon>
        <taxon>eudicotyledons</taxon>
        <taxon>Gunneridae</taxon>
        <taxon>Pentapetalae</taxon>
        <taxon>asterids</taxon>
        <taxon>lamiids</taxon>
        <taxon>Lamiales</taxon>
        <taxon>Orobanchaceae</taxon>
        <taxon>Pedicularideae</taxon>
        <taxon>Castillejinae</taxon>
        <taxon>Castilleja</taxon>
    </lineage>
</organism>
<dbReference type="InterPro" id="IPR032675">
    <property type="entry name" value="LRR_dom_sf"/>
</dbReference>
<dbReference type="EMBL" id="JAVIJP010000032">
    <property type="protein sequence ID" value="KAL3630013.1"/>
    <property type="molecule type" value="Genomic_DNA"/>
</dbReference>
<comment type="caution">
    <text evidence="1">The sequence shown here is derived from an EMBL/GenBank/DDBJ whole genome shotgun (WGS) entry which is preliminary data.</text>
</comment>
<dbReference type="Proteomes" id="UP001632038">
    <property type="component" value="Unassembled WGS sequence"/>
</dbReference>
<dbReference type="PANTHER" id="PTHR34145">
    <property type="entry name" value="OS02G0105600 PROTEIN"/>
    <property type="match status" value="1"/>
</dbReference>
<dbReference type="InterPro" id="IPR053772">
    <property type="entry name" value="At1g61320/At1g61330-like"/>
</dbReference>
<keyword evidence="2" id="KW-1185">Reference proteome</keyword>
<dbReference type="SUPFAM" id="SSF52047">
    <property type="entry name" value="RNI-like"/>
    <property type="match status" value="1"/>
</dbReference>
<reference evidence="2" key="1">
    <citation type="journal article" date="2024" name="IScience">
        <title>Strigolactones Initiate the Formation of Haustorium-like Structures in Castilleja.</title>
        <authorList>
            <person name="Buerger M."/>
            <person name="Peterson D."/>
            <person name="Chory J."/>
        </authorList>
    </citation>
    <scope>NUCLEOTIDE SEQUENCE [LARGE SCALE GENOMIC DNA]</scope>
</reference>
<dbReference type="InterPro" id="IPR036047">
    <property type="entry name" value="F-box-like_dom_sf"/>
</dbReference>
<evidence type="ECO:0000313" key="2">
    <source>
        <dbReference type="Proteomes" id="UP001632038"/>
    </source>
</evidence>
<proteinExistence type="predicted"/>
<accession>A0ABD3CJB5</accession>
<dbReference type="AlphaFoldDB" id="A0ABD3CJB5"/>
<dbReference type="SUPFAM" id="SSF81383">
    <property type="entry name" value="F-box domain"/>
    <property type="match status" value="1"/>
</dbReference>
<evidence type="ECO:0000313" key="1">
    <source>
        <dbReference type="EMBL" id="KAL3630013.1"/>
    </source>
</evidence>
<gene>
    <name evidence="1" type="ORF">CASFOL_022997</name>
</gene>
<dbReference type="PANTHER" id="PTHR34145:SF28">
    <property type="entry name" value="F-BOX DOMAIN-CONTAINING PROTEIN"/>
    <property type="match status" value="1"/>
</dbReference>